<feature type="binding site" evidence="11">
    <location>
        <position position="30"/>
    </location>
    <ligand>
        <name>NAD(+)</name>
        <dbReference type="ChEBI" id="CHEBI:57540"/>
    </ligand>
</feature>
<evidence type="ECO:0000256" key="5">
    <source>
        <dbReference type="ARBA" id="ARBA00023002"/>
    </source>
</evidence>
<evidence type="ECO:0000256" key="11">
    <source>
        <dbReference type="PIRSR" id="PIRSR500134-3"/>
    </source>
</evidence>
<feature type="binding site" evidence="10">
    <location>
        <begin position="149"/>
        <end position="152"/>
    </location>
    <ligand>
        <name>substrate</name>
    </ligand>
</feature>
<comment type="catalytic activity">
    <reaction evidence="7 8">
        <text>UDP-alpha-D-glucose + 2 NAD(+) + H2O = UDP-alpha-D-glucuronate + 2 NADH + 3 H(+)</text>
        <dbReference type="Rhea" id="RHEA:23596"/>
        <dbReference type="ChEBI" id="CHEBI:15377"/>
        <dbReference type="ChEBI" id="CHEBI:15378"/>
        <dbReference type="ChEBI" id="CHEBI:57540"/>
        <dbReference type="ChEBI" id="CHEBI:57945"/>
        <dbReference type="ChEBI" id="CHEBI:58052"/>
        <dbReference type="ChEBI" id="CHEBI:58885"/>
        <dbReference type="EC" id="1.1.1.22"/>
    </reaction>
</comment>
<evidence type="ECO:0000256" key="8">
    <source>
        <dbReference type="PIRNR" id="PIRNR000124"/>
    </source>
</evidence>
<feature type="binding site" evidence="10">
    <location>
        <position position="204"/>
    </location>
    <ligand>
        <name>substrate</name>
    </ligand>
</feature>
<keyword evidence="6 8" id="KW-0520">NAD</keyword>
<dbReference type="SUPFAM" id="SSF48179">
    <property type="entry name" value="6-phosphogluconate dehydrogenase C-terminal domain-like"/>
    <property type="match status" value="1"/>
</dbReference>
<dbReference type="InterPro" id="IPR036291">
    <property type="entry name" value="NAD(P)-bd_dom_sf"/>
</dbReference>
<dbReference type="GO" id="GO:0003979">
    <property type="term" value="F:UDP-glucose 6-dehydrogenase activity"/>
    <property type="evidence" value="ECO:0007669"/>
    <property type="project" value="UniProtKB-EC"/>
</dbReference>
<reference evidence="14" key="1">
    <citation type="journal article" date="2013" name="ISME J.">
        <title>A small predatory core genome in the divergent marine Bacteriovorax marinus SJ and the terrestrial Bdellovibrio bacteriovorus.</title>
        <authorList>
            <person name="Crossman L.C."/>
            <person name="Chen H."/>
            <person name="Cerdeno-Tarraga A.M."/>
            <person name="Brooks K."/>
            <person name="Quail M.A."/>
            <person name="Pineiro S.A."/>
            <person name="Hobley L."/>
            <person name="Sockett R.E."/>
            <person name="Bentley S.D."/>
            <person name="Parkhill J."/>
            <person name="Williams H.N."/>
            <person name="Stine O.C."/>
        </authorList>
    </citation>
    <scope>NUCLEOTIDE SEQUENCE [LARGE SCALE GENOMIC DNA]</scope>
    <source>
        <strain evidence="14">ATCC BAA-682 / DSM 15412 / SJ</strain>
    </source>
</reference>
<sequence length="441" mass="48894">MKVSVIGTGYVGLVSGTCFAEIGHDVTCIDIDPKKIQILEDGKSPIYEPGLEELLQRNIKSNRLKFSTSYDSVKTAKSIFLAVGTPSSDDGSANLNYLKDAALCVAKEMSDGAIIVIKSTVPVGTCEMIRDLVSKNTDKKFHIVNNPEFLKEGTAVDDFMRPDRVVIGHSDQFAADAMSELYAPLVRQGNPIYMMSNLSAEMTKYAANCFLATKISFINEIAKLCDLAGADINEVREGIGSDRRIGSHFLYPGPGYGGSCFPKDVKALMYTAKENGMTLKVVEATEEVNEEQKKRMFEKIMSYYGDVKGKTFTFWGVAFKANTDDIRETSAITMAKELVAAGAKVNYYDPEASDNFEKLMSSLEGMSEGTKRFDNKYDALTNSDGLVTMTEWREFTSPDFEEIKTRLNKAVIFDSRNLYKTEKVLESGFDYFAIGKRISRS</sequence>
<comment type="pathway">
    <text evidence="1">Nucleotide-sugar biosynthesis; UDP-alpha-D-glucuronate biosynthesis; UDP-alpha-D-glucuronate from UDP-alpha-D-glucose: step 1/1.</text>
</comment>
<evidence type="ECO:0000256" key="10">
    <source>
        <dbReference type="PIRSR" id="PIRSR500134-2"/>
    </source>
</evidence>
<evidence type="ECO:0000256" key="1">
    <source>
        <dbReference type="ARBA" id="ARBA00004701"/>
    </source>
</evidence>
<dbReference type="SUPFAM" id="SSF51735">
    <property type="entry name" value="NAD(P)-binding Rossmann-fold domains"/>
    <property type="match status" value="1"/>
</dbReference>
<dbReference type="SMART" id="SM00984">
    <property type="entry name" value="UDPG_MGDP_dh_C"/>
    <property type="match status" value="1"/>
</dbReference>
<dbReference type="Pfam" id="PF00984">
    <property type="entry name" value="UDPG_MGDP_dh"/>
    <property type="match status" value="1"/>
</dbReference>
<feature type="binding site" evidence="10">
    <location>
        <position position="257"/>
    </location>
    <ligand>
        <name>substrate</name>
    </ligand>
</feature>
<dbReference type="InterPro" id="IPR014027">
    <property type="entry name" value="UDP-Glc/GDP-Man_DH_C"/>
</dbReference>
<evidence type="ECO:0000259" key="12">
    <source>
        <dbReference type="SMART" id="SM00984"/>
    </source>
</evidence>
<evidence type="ECO:0000256" key="9">
    <source>
        <dbReference type="PIRSR" id="PIRSR500134-1"/>
    </source>
</evidence>
<feature type="binding site" evidence="11">
    <location>
        <position position="85"/>
    </location>
    <ligand>
        <name>NAD(+)</name>
        <dbReference type="ChEBI" id="CHEBI:57540"/>
    </ligand>
</feature>
<dbReference type="InterPro" id="IPR028357">
    <property type="entry name" value="UDPglc_DH_bac"/>
</dbReference>
<evidence type="ECO:0000256" key="7">
    <source>
        <dbReference type="ARBA" id="ARBA00047473"/>
    </source>
</evidence>
<name>E1WYT3_HALMS</name>
<dbReference type="OrthoDB" id="5292289at2"/>
<feature type="binding site" evidence="11">
    <location>
        <position position="263"/>
    </location>
    <ligand>
        <name>NAD(+)</name>
        <dbReference type="ChEBI" id="CHEBI:57540"/>
    </ligand>
</feature>
<dbReference type="HOGENOM" id="CLU_023810_1_2_7"/>
<dbReference type="AlphaFoldDB" id="E1WYT3"/>
<protein>
    <recommendedName>
        <fullName evidence="4 8">UDP-glucose 6-dehydrogenase</fullName>
        <ecNumber evidence="3 8">1.1.1.22</ecNumber>
    </recommendedName>
</protein>
<evidence type="ECO:0000256" key="2">
    <source>
        <dbReference type="ARBA" id="ARBA00006601"/>
    </source>
</evidence>
<feature type="binding site" evidence="11">
    <location>
        <position position="152"/>
    </location>
    <ligand>
        <name>NAD(+)</name>
        <dbReference type="ChEBI" id="CHEBI:57540"/>
    </ligand>
</feature>
<dbReference type="PIRSF" id="PIRSF000124">
    <property type="entry name" value="UDPglc_GDPman_dh"/>
    <property type="match status" value="1"/>
</dbReference>
<dbReference type="Gene3D" id="3.40.50.720">
    <property type="entry name" value="NAD(P)-binding Rossmann-like Domain"/>
    <property type="match status" value="2"/>
</dbReference>
<dbReference type="GO" id="GO:0006065">
    <property type="term" value="P:UDP-glucuronate biosynthetic process"/>
    <property type="evidence" value="ECO:0007669"/>
    <property type="project" value="UniProtKB-UniPathway"/>
</dbReference>
<feature type="binding site" evidence="10">
    <location>
        <begin position="249"/>
        <end position="253"/>
    </location>
    <ligand>
        <name>substrate</name>
    </ligand>
</feature>
<dbReference type="Pfam" id="PF03721">
    <property type="entry name" value="UDPG_MGDP_dh_N"/>
    <property type="match status" value="1"/>
</dbReference>
<evidence type="ECO:0000256" key="6">
    <source>
        <dbReference type="ARBA" id="ARBA00023027"/>
    </source>
</evidence>
<dbReference type="RefSeq" id="WP_014245495.1">
    <property type="nucleotide sequence ID" value="NC_016620.1"/>
</dbReference>
<dbReference type="Proteomes" id="UP000008963">
    <property type="component" value="Chromosome"/>
</dbReference>
<feature type="active site" description="Nucleophile" evidence="9">
    <location>
        <position position="260"/>
    </location>
</feature>
<dbReference type="InterPro" id="IPR001732">
    <property type="entry name" value="UDP-Glc/GDP-Man_DH_N"/>
</dbReference>
<dbReference type="SUPFAM" id="SSF52413">
    <property type="entry name" value="UDP-glucose/GDP-mannose dehydrogenase C-terminal domain"/>
    <property type="match status" value="1"/>
</dbReference>
<dbReference type="EMBL" id="FQ312005">
    <property type="protein sequence ID" value="CBW27723.1"/>
    <property type="molecule type" value="Genomic_DNA"/>
</dbReference>
<dbReference type="PANTHER" id="PTHR43750:SF3">
    <property type="entry name" value="UDP-GLUCOSE 6-DEHYDROGENASE TUAD"/>
    <property type="match status" value="1"/>
</dbReference>
<dbReference type="PIRSF" id="PIRSF500134">
    <property type="entry name" value="UDPglc_DH_bac"/>
    <property type="match status" value="1"/>
</dbReference>
<comment type="similarity">
    <text evidence="2 8">Belongs to the UDP-glucose/GDP-mannose dehydrogenase family.</text>
</comment>
<feature type="domain" description="UDP-glucose/GDP-mannose dehydrogenase C-terminal" evidence="12">
    <location>
        <begin position="313"/>
        <end position="421"/>
    </location>
</feature>
<dbReference type="eggNOG" id="COG1004">
    <property type="taxonomic scope" value="Bacteria"/>
</dbReference>
<evidence type="ECO:0000256" key="4">
    <source>
        <dbReference type="ARBA" id="ARBA00015132"/>
    </source>
</evidence>
<dbReference type="InterPro" id="IPR036220">
    <property type="entry name" value="UDP-Glc/GDP-Man_DH_C_sf"/>
</dbReference>
<feature type="binding site" evidence="11">
    <location>
        <position position="35"/>
    </location>
    <ligand>
        <name>NAD(+)</name>
        <dbReference type="ChEBI" id="CHEBI:57540"/>
    </ligand>
</feature>
<dbReference type="GO" id="GO:0051287">
    <property type="term" value="F:NAD binding"/>
    <property type="evidence" value="ECO:0007669"/>
    <property type="project" value="InterPro"/>
</dbReference>
<organism evidence="13 14">
    <name type="scientific">Halobacteriovorax marinus (strain ATCC BAA-682 / DSM 15412 / SJ)</name>
    <name type="common">Bacteriovorax marinus</name>
    <dbReference type="NCBI Taxonomy" id="862908"/>
    <lineage>
        <taxon>Bacteria</taxon>
        <taxon>Pseudomonadati</taxon>
        <taxon>Bdellovibrionota</taxon>
        <taxon>Bacteriovoracia</taxon>
        <taxon>Bacteriovoracales</taxon>
        <taxon>Halobacteriovoraceae</taxon>
        <taxon>Halobacteriovorax</taxon>
    </lineage>
</organism>
<dbReference type="InterPro" id="IPR017476">
    <property type="entry name" value="UDP-Glc/GDP-Man"/>
</dbReference>
<proteinExistence type="inferred from homology"/>
<dbReference type="InterPro" id="IPR008927">
    <property type="entry name" value="6-PGluconate_DH-like_C_sf"/>
</dbReference>
<dbReference type="Gene3D" id="1.20.5.100">
    <property type="entry name" value="Cytochrome c1, transmembrane anchor, C-terminal"/>
    <property type="match status" value="1"/>
</dbReference>
<evidence type="ECO:0000313" key="14">
    <source>
        <dbReference type="Proteomes" id="UP000008963"/>
    </source>
</evidence>
<dbReference type="PATRIC" id="fig|862908.3.peg.2827"/>
<dbReference type="PANTHER" id="PTHR43750">
    <property type="entry name" value="UDP-GLUCOSE 6-DEHYDROGENASE TUAD"/>
    <property type="match status" value="1"/>
</dbReference>
<dbReference type="Pfam" id="PF03720">
    <property type="entry name" value="UDPG_MGDP_dh_C"/>
    <property type="match status" value="1"/>
</dbReference>
<dbReference type="KEGG" id="bmx:BMS_2956"/>
<keyword evidence="14" id="KW-1185">Reference proteome</keyword>
<evidence type="ECO:0000256" key="3">
    <source>
        <dbReference type="ARBA" id="ARBA00012954"/>
    </source>
</evidence>
<dbReference type="EC" id="1.1.1.22" evidence="3 8"/>
<accession>E1WYT3</accession>
<evidence type="ECO:0000313" key="13">
    <source>
        <dbReference type="EMBL" id="CBW27723.1"/>
    </source>
</evidence>
<dbReference type="UniPathway" id="UPA00038">
    <property type="reaction ID" value="UER00491"/>
</dbReference>
<dbReference type="STRING" id="862908.BMS_2956"/>
<dbReference type="NCBIfam" id="TIGR03026">
    <property type="entry name" value="NDP-sugDHase"/>
    <property type="match status" value="1"/>
</dbReference>
<keyword evidence="5 8" id="KW-0560">Oxidoreductase</keyword>
<feature type="binding site" evidence="11">
    <location>
        <position position="327"/>
    </location>
    <ligand>
        <name>NAD(+)</name>
        <dbReference type="ChEBI" id="CHEBI:57540"/>
    </ligand>
</feature>
<dbReference type="GO" id="GO:0000271">
    <property type="term" value="P:polysaccharide biosynthetic process"/>
    <property type="evidence" value="ECO:0007669"/>
    <property type="project" value="InterPro"/>
</dbReference>
<feature type="binding site" evidence="10">
    <location>
        <position position="320"/>
    </location>
    <ligand>
        <name>substrate</name>
    </ligand>
</feature>
<dbReference type="InterPro" id="IPR014026">
    <property type="entry name" value="UDP-Glc/GDP-Man_DH_dimer"/>
</dbReference>
<gene>
    <name evidence="13" type="primary">udg</name>
    <name evidence="13" type="ordered locus">BMS_2956</name>
</gene>
<feature type="binding site" evidence="11">
    <location>
        <position position="120"/>
    </location>
    <ligand>
        <name>NAD(+)</name>
        <dbReference type="ChEBI" id="CHEBI:57540"/>
    </ligand>
</feature>